<name>A0A4S3PQM5_9BACI</name>
<dbReference type="PROSITE" id="PS51257">
    <property type="entry name" value="PROKAR_LIPOPROTEIN"/>
    <property type="match status" value="1"/>
</dbReference>
<evidence type="ECO:0000313" key="2">
    <source>
        <dbReference type="Proteomes" id="UP000306477"/>
    </source>
</evidence>
<dbReference type="EMBL" id="SLUB01000026">
    <property type="protein sequence ID" value="THE11634.1"/>
    <property type="molecule type" value="Genomic_DNA"/>
</dbReference>
<organism evidence="1 2">
    <name type="scientific">Bacillus timonensis</name>
    <dbReference type="NCBI Taxonomy" id="1033734"/>
    <lineage>
        <taxon>Bacteria</taxon>
        <taxon>Bacillati</taxon>
        <taxon>Bacillota</taxon>
        <taxon>Bacilli</taxon>
        <taxon>Bacillales</taxon>
        <taxon>Bacillaceae</taxon>
        <taxon>Bacillus</taxon>
    </lineage>
</organism>
<protein>
    <submittedName>
        <fullName evidence="1">Uncharacterized protein</fullName>
    </submittedName>
</protein>
<comment type="caution">
    <text evidence="1">The sequence shown here is derived from an EMBL/GenBank/DDBJ whole genome shotgun (WGS) entry which is preliminary data.</text>
</comment>
<dbReference type="RefSeq" id="WP_136380278.1">
    <property type="nucleotide sequence ID" value="NZ_SLUB01000026.1"/>
</dbReference>
<proteinExistence type="predicted"/>
<keyword evidence="2" id="KW-1185">Reference proteome</keyword>
<accession>A0A4S3PQM5</accession>
<evidence type="ECO:0000313" key="1">
    <source>
        <dbReference type="EMBL" id="THE11634.1"/>
    </source>
</evidence>
<dbReference type="OrthoDB" id="2428123at2"/>
<dbReference type="Proteomes" id="UP000306477">
    <property type="component" value="Unassembled WGS sequence"/>
</dbReference>
<reference evidence="1 2" key="1">
    <citation type="journal article" date="2019" name="Indoor Air">
        <title>Impacts of indoor surface finishes on bacterial viability.</title>
        <authorList>
            <person name="Hu J."/>
            <person name="Maamar S.B."/>
            <person name="Glawe A.J."/>
            <person name="Gottel N."/>
            <person name="Gilbert J.A."/>
            <person name="Hartmann E.M."/>
        </authorList>
    </citation>
    <scope>NUCLEOTIDE SEQUENCE [LARGE SCALE GENOMIC DNA]</scope>
    <source>
        <strain evidence="1 2">AF060A6</strain>
    </source>
</reference>
<sequence>MNKLLYLLVFVILISGCNTNGGSYQAILIYNNDRFILKGYDDKNEYTIDKEIGIVANKVNPNVMPNIHLWSNYLDKGTELFSSKEDSSVILVKRNDQIEVFLKESSD</sequence>
<dbReference type="AlphaFoldDB" id="A0A4S3PQM5"/>
<gene>
    <name evidence="1" type="ORF">E1I69_14385</name>
</gene>